<dbReference type="GO" id="GO:0005829">
    <property type="term" value="C:cytosol"/>
    <property type="evidence" value="ECO:0007669"/>
    <property type="project" value="UniProtKB-ARBA"/>
</dbReference>
<dbReference type="HAMAP" id="MF_00141">
    <property type="entry name" value="EF_P"/>
    <property type="match status" value="1"/>
</dbReference>
<dbReference type="SMART" id="SM01185">
    <property type="entry name" value="EFP"/>
    <property type="match status" value="1"/>
</dbReference>
<dbReference type="CDD" id="cd05794">
    <property type="entry name" value="S1_EF-P_repeat_2"/>
    <property type="match status" value="1"/>
</dbReference>
<comment type="pathway">
    <text evidence="2 7">Protein biosynthesis; polypeptide chain elongation.</text>
</comment>
<evidence type="ECO:0000256" key="7">
    <source>
        <dbReference type="HAMAP-Rule" id="MF_00141"/>
    </source>
</evidence>
<dbReference type="FunFam" id="2.40.50.140:FF:000004">
    <property type="entry name" value="Elongation factor P"/>
    <property type="match status" value="1"/>
</dbReference>
<evidence type="ECO:0000256" key="2">
    <source>
        <dbReference type="ARBA" id="ARBA00004815"/>
    </source>
</evidence>
<evidence type="ECO:0000256" key="3">
    <source>
        <dbReference type="ARBA" id="ARBA00009479"/>
    </source>
</evidence>
<name>A0A2M7G0I5_9BACT</name>
<dbReference type="NCBIfam" id="TIGR00038">
    <property type="entry name" value="efp"/>
    <property type="match status" value="1"/>
</dbReference>
<protein>
    <recommendedName>
        <fullName evidence="7 8">Elongation factor P</fullName>
        <shortName evidence="7">EF-P</shortName>
    </recommendedName>
</protein>
<evidence type="ECO:0000256" key="8">
    <source>
        <dbReference type="NCBIfam" id="TIGR00038"/>
    </source>
</evidence>
<feature type="domain" description="Elongation factor P C-terminal" evidence="10">
    <location>
        <begin position="131"/>
        <end position="186"/>
    </location>
</feature>
<proteinExistence type="inferred from homology"/>
<evidence type="ECO:0000259" key="10">
    <source>
        <dbReference type="SMART" id="SM00841"/>
    </source>
</evidence>
<dbReference type="InterPro" id="IPR014722">
    <property type="entry name" value="Rib_uL2_dom2"/>
</dbReference>
<dbReference type="PROSITE" id="PS01275">
    <property type="entry name" value="EFP"/>
    <property type="match status" value="1"/>
</dbReference>
<evidence type="ECO:0000256" key="9">
    <source>
        <dbReference type="RuleBase" id="RU004389"/>
    </source>
</evidence>
<dbReference type="InterPro" id="IPR013852">
    <property type="entry name" value="Transl_elong_P/YeiP_CS"/>
</dbReference>
<dbReference type="Pfam" id="PF09285">
    <property type="entry name" value="Elong-fact-P_C"/>
    <property type="match status" value="1"/>
</dbReference>
<dbReference type="InterPro" id="IPR015365">
    <property type="entry name" value="Elong-fact-P_C"/>
</dbReference>
<dbReference type="InterPro" id="IPR020599">
    <property type="entry name" value="Transl_elong_fac_P/YeiP"/>
</dbReference>
<dbReference type="Gene3D" id="2.30.30.30">
    <property type="match status" value="1"/>
</dbReference>
<dbReference type="InterPro" id="IPR008991">
    <property type="entry name" value="Translation_prot_SH3-like_sf"/>
</dbReference>
<dbReference type="GO" id="GO:0003746">
    <property type="term" value="F:translation elongation factor activity"/>
    <property type="evidence" value="ECO:0007669"/>
    <property type="project" value="UniProtKB-UniRule"/>
</dbReference>
<dbReference type="UniPathway" id="UPA00345"/>
<feature type="domain" description="Translation elongation factor P/YeiP central" evidence="11">
    <location>
        <begin position="68"/>
        <end position="123"/>
    </location>
</feature>
<dbReference type="PIRSF" id="PIRSF005901">
    <property type="entry name" value="EF-P"/>
    <property type="match status" value="1"/>
</dbReference>
<organism evidence="12 13">
    <name type="scientific">bacterium (Candidatus Blackallbacteria) CG17_big_fil_post_rev_8_21_14_2_50_48_46</name>
    <dbReference type="NCBI Taxonomy" id="2014261"/>
    <lineage>
        <taxon>Bacteria</taxon>
        <taxon>Candidatus Blackallbacteria</taxon>
    </lineage>
</organism>
<dbReference type="InterPro" id="IPR012340">
    <property type="entry name" value="NA-bd_OB-fold"/>
</dbReference>
<dbReference type="Proteomes" id="UP000231019">
    <property type="component" value="Unassembled WGS sequence"/>
</dbReference>
<dbReference type="InterPro" id="IPR013185">
    <property type="entry name" value="Transl_elong_KOW-like"/>
</dbReference>
<keyword evidence="4 7" id="KW-0963">Cytoplasm</keyword>
<dbReference type="FunFam" id="2.40.50.140:FF:000009">
    <property type="entry name" value="Elongation factor P"/>
    <property type="match status" value="1"/>
</dbReference>
<dbReference type="NCBIfam" id="NF001810">
    <property type="entry name" value="PRK00529.1"/>
    <property type="match status" value="1"/>
</dbReference>
<evidence type="ECO:0000256" key="4">
    <source>
        <dbReference type="ARBA" id="ARBA00022490"/>
    </source>
</evidence>
<dbReference type="EMBL" id="PFFQ01000056">
    <property type="protein sequence ID" value="PIW14742.1"/>
    <property type="molecule type" value="Genomic_DNA"/>
</dbReference>
<accession>A0A2M7G0I5</accession>
<dbReference type="PANTHER" id="PTHR30053:SF12">
    <property type="entry name" value="ELONGATION FACTOR P (EF-P) FAMILY PROTEIN"/>
    <property type="match status" value="1"/>
</dbReference>
<dbReference type="Pfam" id="PF08207">
    <property type="entry name" value="EFP_N"/>
    <property type="match status" value="1"/>
</dbReference>
<dbReference type="CDD" id="cd04470">
    <property type="entry name" value="S1_EF-P_repeat_1"/>
    <property type="match status" value="1"/>
</dbReference>
<comment type="subcellular location">
    <subcellularLocation>
        <location evidence="1 7">Cytoplasm</location>
    </subcellularLocation>
</comment>
<evidence type="ECO:0000256" key="1">
    <source>
        <dbReference type="ARBA" id="ARBA00004496"/>
    </source>
</evidence>
<comment type="caution">
    <text evidence="12">The sequence shown here is derived from an EMBL/GenBank/DDBJ whole genome shotgun (WGS) entry which is preliminary data.</text>
</comment>
<comment type="similarity">
    <text evidence="3 7 9">Belongs to the elongation factor P family.</text>
</comment>
<comment type="function">
    <text evidence="7">Involved in peptide bond synthesis. Stimulates efficient translation and peptide-bond synthesis on native or reconstituted 70S ribosomes in vitro. Probably functions indirectly by altering the affinity of the ribosome for aminoacyl-tRNA, thus increasing their reactivity as acceptors for peptidyl transferase.</text>
</comment>
<dbReference type="Gene3D" id="2.40.50.140">
    <property type="entry name" value="Nucleic acid-binding proteins"/>
    <property type="match status" value="2"/>
</dbReference>
<evidence type="ECO:0000313" key="13">
    <source>
        <dbReference type="Proteomes" id="UP000231019"/>
    </source>
</evidence>
<dbReference type="Pfam" id="PF01132">
    <property type="entry name" value="EFP"/>
    <property type="match status" value="1"/>
</dbReference>
<dbReference type="SUPFAM" id="SSF50104">
    <property type="entry name" value="Translation proteins SH3-like domain"/>
    <property type="match status" value="1"/>
</dbReference>
<evidence type="ECO:0000313" key="12">
    <source>
        <dbReference type="EMBL" id="PIW14742.1"/>
    </source>
</evidence>
<keyword evidence="5 7" id="KW-0251">Elongation factor</keyword>
<dbReference type="PANTHER" id="PTHR30053">
    <property type="entry name" value="ELONGATION FACTOR P"/>
    <property type="match status" value="1"/>
</dbReference>
<dbReference type="AlphaFoldDB" id="A0A2M7G0I5"/>
<evidence type="ECO:0000256" key="6">
    <source>
        <dbReference type="ARBA" id="ARBA00022917"/>
    </source>
</evidence>
<sequence length="187" mass="21170">MSITSNDLRPGIAIVFDNDPWQVVEFQHVKPGKGAAFVRSKLKNMRTGNVRENTFRAGEKLEKADIEKKAMQYLYQDGDQYNFMDNETFEQLPVHKDLINDRVLKYMKESLEYDMLFFNGSLITIDPPNFIVAEITETDPGLKGDTATGGTKPATIETGAVIQVPLFVNQGDKIRVDTRTDSYLERA</sequence>
<gene>
    <name evidence="7 12" type="primary">efp</name>
    <name evidence="12" type="ORF">COW36_20270</name>
</gene>
<dbReference type="InterPro" id="IPR011768">
    <property type="entry name" value="Transl_elongation_fac_P"/>
</dbReference>
<dbReference type="GO" id="GO:0043043">
    <property type="term" value="P:peptide biosynthetic process"/>
    <property type="evidence" value="ECO:0007669"/>
    <property type="project" value="InterPro"/>
</dbReference>
<dbReference type="InterPro" id="IPR001059">
    <property type="entry name" value="Transl_elong_P/YeiP_cen"/>
</dbReference>
<evidence type="ECO:0000259" key="11">
    <source>
        <dbReference type="SMART" id="SM01185"/>
    </source>
</evidence>
<reference evidence="12 13" key="1">
    <citation type="submission" date="2017-09" db="EMBL/GenBank/DDBJ databases">
        <title>Depth-based differentiation of microbial function through sediment-hosted aquifers and enrichment of novel symbionts in the deep terrestrial subsurface.</title>
        <authorList>
            <person name="Probst A.J."/>
            <person name="Ladd B."/>
            <person name="Jarett J.K."/>
            <person name="Geller-Mcgrath D.E."/>
            <person name="Sieber C.M."/>
            <person name="Emerson J.B."/>
            <person name="Anantharaman K."/>
            <person name="Thomas B.C."/>
            <person name="Malmstrom R."/>
            <person name="Stieglmeier M."/>
            <person name="Klingl A."/>
            <person name="Woyke T."/>
            <person name="Ryan C.M."/>
            <person name="Banfield J.F."/>
        </authorList>
    </citation>
    <scope>NUCLEOTIDE SEQUENCE [LARGE SCALE GENOMIC DNA]</scope>
    <source>
        <strain evidence="12">CG17_big_fil_post_rev_8_21_14_2_50_48_46</strain>
    </source>
</reference>
<evidence type="ECO:0000256" key="5">
    <source>
        <dbReference type="ARBA" id="ARBA00022768"/>
    </source>
</evidence>
<dbReference type="SMART" id="SM00841">
    <property type="entry name" value="Elong-fact-P_C"/>
    <property type="match status" value="1"/>
</dbReference>
<keyword evidence="6 7" id="KW-0648">Protein biosynthesis</keyword>
<dbReference type="FunFam" id="2.30.30.30:FF:000003">
    <property type="entry name" value="Elongation factor P"/>
    <property type="match status" value="1"/>
</dbReference>
<dbReference type="SUPFAM" id="SSF50249">
    <property type="entry name" value="Nucleic acid-binding proteins"/>
    <property type="match status" value="2"/>
</dbReference>